<proteinExistence type="predicted"/>
<feature type="signal peptide" evidence="1">
    <location>
        <begin position="1"/>
        <end position="27"/>
    </location>
</feature>
<feature type="chain" id="PRO_5045278167" evidence="1">
    <location>
        <begin position="28"/>
        <end position="166"/>
    </location>
</feature>
<accession>A0ABQ8DYN5</accession>
<keyword evidence="3" id="KW-1185">Reference proteome</keyword>
<evidence type="ECO:0000313" key="3">
    <source>
        <dbReference type="Proteomes" id="UP000824890"/>
    </source>
</evidence>
<comment type="caution">
    <text evidence="2">The sequence shown here is derived from an EMBL/GenBank/DDBJ whole genome shotgun (WGS) entry which is preliminary data.</text>
</comment>
<evidence type="ECO:0000313" key="2">
    <source>
        <dbReference type="EMBL" id="KAH0933803.1"/>
    </source>
</evidence>
<protein>
    <submittedName>
        <fullName evidence="2">Uncharacterized protein</fullName>
    </submittedName>
</protein>
<reference evidence="2 3" key="1">
    <citation type="submission" date="2021-05" db="EMBL/GenBank/DDBJ databases">
        <title>Genome Assembly of Synthetic Allotetraploid Brassica napus Reveals Homoeologous Exchanges between Subgenomes.</title>
        <authorList>
            <person name="Davis J.T."/>
        </authorList>
    </citation>
    <scope>NUCLEOTIDE SEQUENCE [LARGE SCALE GENOMIC DNA]</scope>
    <source>
        <strain evidence="3">cv. Da-Ae</strain>
        <tissue evidence="2">Seedling</tissue>
    </source>
</reference>
<keyword evidence="1" id="KW-0732">Signal</keyword>
<evidence type="ECO:0000256" key="1">
    <source>
        <dbReference type="SAM" id="SignalP"/>
    </source>
</evidence>
<sequence length="166" mass="18437">MASSKASYMLVSLLLVLVLADMDKALGEQIQLRNSKFISLLKPPVEKALSKIFGAREKELAKYFKKVQDAAGAIPPPPPSPACKPKDDECKGKVIKLNKQNLSKQINDLLKKLCKPNGNVCNRKNKLLIEDLLKKACKPNNEVVCKINFIKRINDFLKKAKSPPSP</sequence>
<dbReference type="Proteomes" id="UP000824890">
    <property type="component" value="Unassembled WGS sequence"/>
</dbReference>
<name>A0ABQ8DYN5_BRANA</name>
<gene>
    <name evidence="2" type="ORF">HID58_010920</name>
</gene>
<organism evidence="2 3">
    <name type="scientific">Brassica napus</name>
    <name type="common">Rape</name>
    <dbReference type="NCBI Taxonomy" id="3708"/>
    <lineage>
        <taxon>Eukaryota</taxon>
        <taxon>Viridiplantae</taxon>
        <taxon>Streptophyta</taxon>
        <taxon>Embryophyta</taxon>
        <taxon>Tracheophyta</taxon>
        <taxon>Spermatophyta</taxon>
        <taxon>Magnoliopsida</taxon>
        <taxon>eudicotyledons</taxon>
        <taxon>Gunneridae</taxon>
        <taxon>Pentapetalae</taxon>
        <taxon>rosids</taxon>
        <taxon>malvids</taxon>
        <taxon>Brassicales</taxon>
        <taxon>Brassicaceae</taxon>
        <taxon>Brassiceae</taxon>
        <taxon>Brassica</taxon>
    </lineage>
</organism>
<dbReference type="EMBL" id="JAGKQM010000003">
    <property type="protein sequence ID" value="KAH0933803.1"/>
    <property type="molecule type" value="Genomic_DNA"/>
</dbReference>